<dbReference type="RefSeq" id="WP_354364628.1">
    <property type="nucleotide sequence ID" value="NZ_JBEPLO010000007.1"/>
</dbReference>
<keyword evidence="1" id="KW-1133">Transmembrane helix</keyword>
<keyword evidence="3" id="KW-1185">Reference proteome</keyword>
<feature type="transmembrane region" description="Helical" evidence="1">
    <location>
        <begin position="63"/>
        <end position="80"/>
    </location>
</feature>
<proteinExistence type="predicted"/>
<organism evidence="2 3">
    <name type="scientific">Streptococcus rupicaprae</name>
    <dbReference type="NCBI Taxonomy" id="759619"/>
    <lineage>
        <taxon>Bacteria</taxon>
        <taxon>Bacillati</taxon>
        <taxon>Bacillota</taxon>
        <taxon>Bacilli</taxon>
        <taxon>Lactobacillales</taxon>
        <taxon>Streptococcaceae</taxon>
        <taxon>Streptococcus</taxon>
    </lineage>
</organism>
<reference evidence="2 3" key="1">
    <citation type="submission" date="2024-06" db="EMBL/GenBank/DDBJ databases">
        <title>Genomic Encyclopedia of Type Strains, Phase IV (KMG-IV): sequencing the most valuable type-strain genomes for metagenomic binning, comparative biology and taxonomic classification.</title>
        <authorList>
            <person name="Goeker M."/>
        </authorList>
    </citation>
    <scope>NUCLEOTIDE SEQUENCE [LARGE SCALE GENOMIC DNA]</scope>
    <source>
        <strain evidence="2 3">DSM 28303</strain>
    </source>
</reference>
<gene>
    <name evidence="2" type="ORF">ABID29_000865</name>
</gene>
<feature type="transmembrane region" description="Helical" evidence="1">
    <location>
        <begin position="35"/>
        <end position="56"/>
    </location>
</feature>
<keyword evidence="1" id="KW-0472">Membrane</keyword>
<keyword evidence="1" id="KW-0812">Transmembrane</keyword>
<dbReference type="Proteomes" id="UP001549122">
    <property type="component" value="Unassembled WGS sequence"/>
</dbReference>
<accession>A0ABV2FGR2</accession>
<comment type="caution">
    <text evidence="2">The sequence shown here is derived from an EMBL/GenBank/DDBJ whole genome shotgun (WGS) entry which is preliminary data.</text>
</comment>
<name>A0ABV2FGR2_9STRE</name>
<evidence type="ECO:0000313" key="2">
    <source>
        <dbReference type="EMBL" id="MET3557755.1"/>
    </source>
</evidence>
<dbReference type="EMBL" id="JBEPLO010000007">
    <property type="protein sequence ID" value="MET3557755.1"/>
    <property type="molecule type" value="Genomic_DNA"/>
</dbReference>
<evidence type="ECO:0000313" key="3">
    <source>
        <dbReference type="Proteomes" id="UP001549122"/>
    </source>
</evidence>
<sequence length="81" mass="9430">MERLVQSFKKDWKNVHGFMIPGILLSLLLGQFRTVYFSLSLLMLSSLFYIACTLLIEETKLKWSLYGLLTLLGGFVLFYIF</sequence>
<evidence type="ECO:0000256" key="1">
    <source>
        <dbReference type="SAM" id="Phobius"/>
    </source>
</evidence>
<feature type="transmembrane region" description="Helical" evidence="1">
    <location>
        <begin position="12"/>
        <end position="29"/>
    </location>
</feature>
<protein>
    <submittedName>
        <fullName evidence="2">Uncharacterized protein</fullName>
    </submittedName>
</protein>